<comment type="caution">
    <text evidence="2">The sequence shown here is derived from an EMBL/GenBank/DDBJ whole genome shotgun (WGS) entry which is preliminary data.</text>
</comment>
<keyword evidence="3" id="KW-1185">Reference proteome</keyword>
<proteinExistence type="predicted"/>
<evidence type="ECO:0000313" key="2">
    <source>
        <dbReference type="EMBL" id="EFK54692.1"/>
    </source>
</evidence>
<dbReference type="HOGENOM" id="CLU_914360_0_0_11"/>
<dbReference type="AlphaFoldDB" id="D7WC63"/>
<dbReference type="Proteomes" id="UP000004208">
    <property type="component" value="Unassembled WGS sequence"/>
</dbReference>
<gene>
    <name evidence="2" type="ORF">HMPREF0291_11072</name>
</gene>
<protein>
    <recommendedName>
        <fullName evidence="1">DUF2262 domain-containing protein</fullName>
    </recommendedName>
</protein>
<sequence length="304" mass="33572">MLSFYSEFPNEPAVKSLLKGDELEFLLVLTEVPARGARNNLLGEDSVSVKLEHVDGLVVRTLPDGAVHTGEINIAYPQVNRTKNGKMSFDPGEMADLKPFTVYRAKGALSPFSKYRAQGTALLFSVWDVISPQSDPELEDIATGAAKNGVINTKLGQLTIQRGFVGSFEGHAKSLGVNVSIPYEDPDPLSQGLTQHEERFASAVHVLNRVITRKFLKDARKFAATEALPRANEWRHDVAEAEGRRTPAREWRVRDVARRFRPTSVIVPEKGEILIEFDDGDLFGGHPVTVVADRDGTLLEVELD</sequence>
<accession>D7WC63</accession>
<feature type="domain" description="DUF2262" evidence="1">
    <location>
        <begin position="154"/>
        <end position="301"/>
    </location>
</feature>
<reference evidence="2" key="1">
    <citation type="submission" date="2010-06" db="EMBL/GenBank/DDBJ databases">
        <authorList>
            <person name="Muzny D."/>
            <person name="Qin X."/>
            <person name="Buhay C."/>
            <person name="Dugan-Rocha S."/>
            <person name="Ding Y."/>
            <person name="Chen G."/>
            <person name="Hawes A."/>
            <person name="Holder M."/>
            <person name="Jhangiani S."/>
            <person name="Johnson A."/>
            <person name="Khan Z."/>
            <person name="Li Z."/>
            <person name="Liu W."/>
            <person name="Liu X."/>
            <person name="Perez L."/>
            <person name="Shen H."/>
            <person name="Wang Q."/>
            <person name="Watt J."/>
            <person name="Xi L."/>
            <person name="Xin Y."/>
            <person name="Zhou J."/>
            <person name="Deng J."/>
            <person name="Jiang H."/>
            <person name="Liu Y."/>
            <person name="Qu J."/>
            <person name="Song X.-Z."/>
            <person name="Zhang L."/>
            <person name="Villasana D."/>
            <person name="Johnson A."/>
            <person name="Liu J."/>
            <person name="Liyanage D."/>
            <person name="Lorensuhewa L."/>
            <person name="Robinson T."/>
            <person name="Song A."/>
            <person name="Song B.-B."/>
            <person name="Dinh H."/>
            <person name="Thornton R."/>
            <person name="Coyle M."/>
            <person name="Francisco L."/>
            <person name="Jackson L."/>
            <person name="Javaid M."/>
            <person name="Korchina V."/>
            <person name="Kovar C."/>
            <person name="Mata R."/>
            <person name="Mathew T."/>
            <person name="Ngo R."/>
            <person name="Nguyen L."/>
            <person name="Nguyen N."/>
            <person name="Okwuonu G."/>
            <person name="Ongeri F."/>
            <person name="Pham C."/>
            <person name="Simmons D."/>
            <person name="Wilczek-Boney K."/>
            <person name="Hale W."/>
            <person name="Jakkamsetti A."/>
            <person name="Pham P."/>
            <person name="Ruth R."/>
            <person name="San Lucas F."/>
            <person name="Warren J."/>
            <person name="Zhang J."/>
            <person name="Zhao Z."/>
            <person name="Zhou C."/>
            <person name="Zhu D."/>
            <person name="Lee S."/>
            <person name="Bess C."/>
            <person name="Blankenburg K."/>
            <person name="Forbes L."/>
            <person name="Fu Q."/>
            <person name="Gubbala S."/>
            <person name="Hirani K."/>
            <person name="Jayaseelan J.C."/>
            <person name="Lara F."/>
            <person name="Munidasa M."/>
            <person name="Palculict T."/>
            <person name="Patil S."/>
            <person name="Pu L.-L."/>
            <person name="Saada N."/>
            <person name="Tang L."/>
            <person name="Weissenberger G."/>
            <person name="Zhu Y."/>
            <person name="Hemphill L."/>
            <person name="Shang Y."/>
            <person name="Youmans B."/>
            <person name="Ayvaz T."/>
            <person name="Ross M."/>
            <person name="Santibanez J."/>
            <person name="Aqrawi P."/>
            <person name="Gross S."/>
            <person name="Joshi V."/>
            <person name="Fowler G."/>
            <person name="Nazareth L."/>
            <person name="Reid J."/>
            <person name="Worley K."/>
            <person name="Petrosino J."/>
            <person name="Highlander S."/>
            <person name="Gibbs R."/>
        </authorList>
    </citation>
    <scope>NUCLEOTIDE SEQUENCE [LARGE SCALE GENOMIC DNA]</scope>
    <source>
        <strain evidence="2">ATCC 33030</strain>
    </source>
</reference>
<dbReference type="Pfam" id="PF10020">
    <property type="entry name" value="DUF2262"/>
    <property type="match status" value="1"/>
</dbReference>
<dbReference type="EMBL" id="ACLJ02000002">
    <property type="protein sequence ID" value="EFK54692.1"/>
    <property type="molecule type" value="Genomic_DNA"/>
</dbReference>
<evidence type="ECO:0000259" key="1">
    <source>
        <dbReference type="Pfam" id="PF10020"/>
    </source>
</evidence>
<dbReference type="STRING" id="585529.HMPREF0291_11072"/>
<dbReference type="OrthoDB" id="4400184at2"/>
<dbReference type="eggNOG" id="ENOG50303DS">
    <property type="taxonomic scope" value="Bacteria"/>
</dbReference>
<dbReference type="RefSeq" id="WP_005289137.1">
    <property type="nucleotide sequence ID" value="NZ_CM000961.1"/>
</dbReference>
<organism evidence="2 3">
    <name type="scientific">Corynebacterium genitalium ATCC 33030</name>
    <dbReference type="NCBI Taxonomy" id="585529"/>
    <lineage>
        <taxon>Bacteria</taxon>
        <taxon>Bacillati</taxon>
        <taxon>Actinomycetota</taxon>
        <taxon>Actinomycetes</taxon>
        <taxon>Mycobacteriales</taxon>
        <taxon>Corynebacteriaceae</taxon>
        <taxon>Corynebacterium</taxon>
    </lineage>
</organism>
<name>D7WC63_9CORY</name>
<evidence type="ECO:0000313" key="3">
    <source>
        <dbReference type="Proteomes" id="UP000004208"/>
    </source>
</evidence>
<dbReference type="InterPro" id="IPR019260">
    <property type="entry name" value="DUF2262"/>
</dbReference>